<feature type="domain" description="Integrase catalytic" evidence="1">
    <location>
        <begin position="50"/>
        <end position="206"/>
    </location>
</feature>
<reference evidence="4 5" key="1">
    <citation type="submission" date="2019-08" db="EMBL/GenBank/DDBJ databases">
        <title>Draft genome sequences of two oriental melons (Cucumis melo L. var makuwa).</title>
        <authorList>
            <person name="Kwon S.-Y."/>
        </authorList>
    </citation>
    <scope>NUCLEOTIDE SEQUENCE [LARGE SCALE GENOMIC DNA]</scope>
    <source>
        <strain evidence="5">cv. Chang Bougi</strain>
        <strain evidence="4">cv. SW 3</strain>
        <tissue evidence="3">Leaf</tissue>
    </source>
</reference>
<dbReference type="PROSITE" id="PS50994">
    <property type="entry name" value="INTEGRASE"/>
    <property type="match status" value="1"/>
</dbReference>
<dbReference type="EMBL" id="SSTE01014401">
    <property type="protein sequence ID" value="KAA0045604.1"/>
    <property type="molecule type" value="Genomic_DNA"/>
</dbReference>
<dbReference type="AlphaFoldDB" id="A0A5D3BSJ4"/>
<dbReference type="EMBL" id="SSTD01015500">
    <property type="protein sequence ID" value="TYK02653.1"/>
    <property type="molecule type" value="Genomic_DNA"/>
</dbReference>
<proteinExistence type="predicted"/>
<protein>
    <submittedName>
        <fullName evidence="3">Retrotransposable element Tf2</fullName>
    </submittedName>
</protein>
<dbReference type="Proteomes" id="UP000321393">
    <property type="component" value="Unassembled WGS sequence"/>
</dbReference>
<dbReference type="InterPro" id="IPR036397">
    <property type="entry name" value="RNaseH_sf"/>
</dbReference>
<organism evidence="3 5">
    <name type="scientific">Cucumis melo var. makuwa</name>
    <name type="common">Oriental melon</name>
    <dbReference type="NCBI Taxonomy" id="1194695"/>
    <lineage>
        <taxon>Eukaryota</taxon>
        <taxon>Viridiplantae</taxon>
        <taxon>Streptophyta</taxon>
        <taxon>Embryophyta</taxon>
        <taxon>Tracheophyta</taxon>
        <taxon>Spermatophyta</taxon>
        <taxon>Magnoliopsida</taxon>
        <taxon>eudicotyledons</taxon>
        <taxon>Gunneridae</taxon>
        <taxon>Pentapetalae</taxon>
        <taxon>rosids</taxon>
        <taxon>fabids</taxon>
        <taxon>Cucurbitales</taxon>
        <taxon>Cucurbitaceae</taxon>
        <taxon>Benincaseae</taxon>
        <taxon>Cucumis</taxon>
    </lineage>
</organism>
<evidence type="ECO:0000259" key="1">
    <source>
        <dbReference type="PROSITE" id="PS50994"/>
    </source>
</evidence>
<dbReference type="PANTHER" id="PTHR48475">
    <property type="entry name" value="RIBONUCLEASE H"/>
    <property type="match status" value="1"/>
</dbReference>
<dbReference type="Gene3D" id="3.30.420.10">
    <property type="entry name" value="Ribonuclease H-like superfamily/Ribonuclease H"/>
    <property type="match status" value="1"/>
</dbReference>
<dbReference type="PANTHER" id="PTHR48475:SF1">
    <property type="entry name" value="RNASE H TYPE-1 DOMAIN-CONTAINING PROTEIN"/>
    <property type="match status" value="1"/>
</dbReference>
<dbReference type="InterPro" id="IPR012337">
    <property type="entry name" value="RNaseH-like_sf"/>
</dbReference>
<comment type="caution">
    <text evidence="3">The sequence shown here is derived from an EMBL/GenBank/DDBJ whole genome shotgun (WGS) entry which is preliminary data.</text>
</comment>
<evidence type="ECO:0000313" key="5">
    <source>
        <dbReference type="Proteomes" id="UP000321947"/>
    </source>
</evidence>
<evidence type="ECO:0000313" key="2">
    <source>
        <dbReference type="EMBL" id="KAA0045604.1"/>
    </source>
</evidence>
<dbReference type="Proteomes" id="UP000321947">
    <property type="component" value="Unassembled WGS sequence"/>
</dbReference>
<evidence type="ECO:0000313" key="3">
    <source>
        <dbReference type="EMBL" id="TYK02653.1"/>
    </source>
</evidence>
<name>A0A5D3BSJ4_CUCMM</name>
<dbReference type="GO" id="GO:0003676">
    <property type="term" value="F:nucleic acid binding"/>
    <property type="evidence" value="ECO:0007669"/>
    <property type="project" value="InterPro"/>
</dbReference>
<dbReference type="InterPro" id="IPR001584">
    <property type="entry name" value="Integrase_cat-core"/>
</dbReference>
<dbReference type="GO" id="GO:0015074">
    <property type="term" value="P:DNA integration"/>
    <property type="evidence" value="ECO:0007669"/>
    <property type="project" value="InterPro"/>
</dbReference>
<dbReference type="Pfam" id="PF00665">
    <property type="entry name" value="rve"/>
    <property type="match status" value="1"/>
</dbReference>
<dbReference type="OrthoDB" id="1936587at2759"/>
<gene>
    <name evidence="3" type="ORF">E5676_scaffold280G00650</name>
    <name evidence="2" type="ORF">E6C27_scaffold243G001130</name>
</gene>
<dbReference type="SUPFAM" id="SSF53098">
    <property type="entry name" value="Ribonuclease H-like"/>
    <property type="match status" value="1"/>
</dbReference>
<evidence type="ECO:0000313" key="4">
    <source>
        <dbReference type="Proteomes" id="UP000321393"/>
    </source>
</evidence>
<accession>A0A5D3BSJ4</accession>
<sequence>MEKYKTPSYYMSLEREPDGKPWSHDIKHYIAYQECPPGTSENTFPLHVLTAQWPFSMWGLDVIGPIEPKASNGHRFILVAIDYFTKWVESASYTKQAVVKFIRKDIICQYGLPERIITDNGKNLNNKLMEELCSQFKVKHSNSTPYRPKMNGAVEAANKNIKKILEKMSITYRDWHEMLPFALHGYRISVRTSTRATPFSLVYCFEAVLPVEVEVPSLKVIQEVELDEAK</sequence>